<sequence>MDSPQEELEQIATWLDEEGSAADSPREAQLCLLWRALRRTRSRLSSVTREQDTQRSRHFAEMAEVRKSLEQIRIFTGHKDALAREIQDENDQLRDQLRRLISLQDGQISEVAKMLYQQGLTDLIHSSPSEQVAYLLVERASLLETSVDPANCSSSSNNNSMCAGNTTRSMGTETQAPNSNAGQAEARQLTGQSSSVARKCSRLELDLEEGSRRLAMAHNEIRRLTDELESAHLTQKAYEVAELRKAKELNDRLDLEIRALRVRVRCLDAEKSSLQQTVVSLQKEVERFGSALREQQQRAEQQLHTVQLQADHASELAKSQETELNRSNRLCRDLRNKLGAQTRRLLVESEIITLKPKEADLQHCENAHSQPGKSSTTDYKEPRLHKEIAVDKECPHHQDAVRTRTSTRDECETLKDEICETLQCLDKERSKYHEMKEKHKARLCWAKHKLDGETAWRDEKIKGLEREFSLCSHSLAKEKELVLSITAENEKLLAERTRLLQRLNEEEHNKKDSHLTAAVSKCRANFLEMENKKMGDKIIHISNQLAVLERTLQNTQSLHFAEELKKMYSPQHICTPLSAQASNAMMPKPSETPTPLDDTERSHAKQPGVATSPYCFLSAALSAEESDSANQSHLVCEKQKQQVSLTVVMR</sequence>
<feature type="region of interest" description="Disordered" evidence="2">
    <location>
        <begin position="582"/>
        <end position="608"/>
    </location>
</feature>
<feature type="region of interest" description="Disordered" evidence="2">
    <location>
        <begin position="148"/>
        <end position="195"/>
    </location>
</feature>
<dbReference type="Pfam" id="PF15742">
    <property type="entry name" value="DUF4686"/>
    <property type="match status" value="1"/>
</dbReference>
<accession>A0A6A4SSE5</accession>
<evidence type="ECO:0008006" key="5">
    <source>
        <dbReference type="Google" id="ProtNLM"/>
    </source>
</evidence>
<feature type="compositionally biased region" description="Polar residues" evidence="2">
    <location>
        <begin position="161"/>
        <end position="182"/>
    </location>
</feature>
<dbReference type="Proteomes" id="UP000438429">
    <property type="component" value="Unassembled WGS sequence"/>
</dbReference>
<dbReference type="PANTHER" id="PTHR34479:SF1">
    <property type="entry name" value="COILED-COIL DOMAIN-CONTAINING PROTEIN 30"/>
    <property type="match status" value="1"/>
</dbReference>
<evidence type="ECO:0000256" key="1">
    <source>
        <dbReference type="SAM" id="Coils"/>
    </source>
</evidence>
<evidence type="ECO:0000313" key="4">
    <source>
        <dbReference type="Proteomes" id="UP000438429"/>
    </source>
</evidence>
<comment type="caution">
    <text evidence="3">The sequence shown here is derived from an EMBL/GenBank/DDBJ whole genome shotgun (WGS) entry which is preliminary data.</text>
</comment>
<evidence type="ECO:0000313" key="3">
    <source>
        <dbReference type="EMBL" id="KAF0034790.1"/>
    </source>
</evidence>
<name>A0A6A4SSE5_SCOMX</name>
<dbReference type="InterPro" id="IPR052825">
    <property type="entry name" value="CCD-Prefoldin_beta-like"/>
</dbReference>
<dbReference type="InterPro" id="IPR031476">
    <property type="entry name" value="DUF4686"/>
</dbReference>
<proteinExistence type="predicted"/>
<evidence type="ECO:0000256" key="2">
    <source>
        <dbReference type="SAM" id="MobiDB-lite"/>
    </source>
</evidence>
<dbReference type="EMBL" id="VEVO01000011">
    <property type="protein sequence ID" value="KAF0034790.1"/>
    <property type="molecule type" value="Genomic_DNA"/>
</dbReference>
<gene>
    <name evidence="3" type="ORF">F2P81_012548</name>
</gene>
<feature type="coiled-coil region" evidence="1">
    <location>
        <begin position="207"/>
        <end position="337"/>
    </location>
</feature>
<organism evidence="3 4">
    <name type="scientific">Scophthalmus maximus</name>
    <name type="common">Turbot</name>
    <name type="synonym">Psetta maxima</name>
    <dbReference type="NCBI Taxonomy" id="52904"/>
    <lineage>
        <taxon>Eukaryota</taxon>
        <taxon>Metazoa</taxon>
        <taxon>Chordata</taxon>
        <taxon>Craniata</taxon>
        <taxon>Vertebrata</taxon>
        <taxon>Euteleostomi</taxon>
        <taxon>Actinopterygii</taxon>
        <taxon>Neopterygii</taxon>
        <taxon>Teleostei</taxon>
        <taxon>Neoteleostei</taxon>
        <taxon>Acanthomorphata</taxon>
        <taxon>Carangaria</taxon>
        <taxon>Pleuronectiformes</taxon>
        <taxon>Pleuronectoidei</taxon>
        <taxon>Scophthalmidae</taxon>
        <taxon>Scophthalmus</taxon>
    </lineage>
</organism>
<dbReference type="Gene3D" id="1.20.5.170">
    <property type="match status" value="1"/>
</dbReference>
<protein>
    <recommendedName>
        <fullName evidence="5">Coiled-coil domain-containing protein 30-like</fullName>
    </recommendedName>
</protein>
<keyword evidence="1" id="KW-0175">Coiled coil</keyword>
<dbReference type="PANTHER" id="PTHR34479">
    <property type="entry name" value="COILED-COIL DOMAIN-CONTAINING PROTEIN 30"/>
    <property type="match status" value="1"/>
</dbReference>
<reference evidence="3 4" key="1">
    <citation type="submission" date="2019-06" db="EMBL/GenBank/DDBJ databases">
        <title>Draft genomes of female and male turbot (Scophthalmus maximus).</title>
        <authorList>
            <person name="Xu H."/>
            <person name="Xu X.-W."/>
            <person name="Shao C."/>
            <person name="Chen S."/>
        </authorList>
    </citation>
    <scope>NUCLEOTIDE SEQUENCE [LARGE SCALE GENOMIC DNA]</scope>
    <source>
        <strain evidence="3">Ysfricsl-2016a</strain>
        <tissue evidence="3">Blood</tissue>
    </source>
</reference>
<dbReference type="AlphaFoldDB" id="A0A6A4SSE5"/>